<proteinExistence type="predicted"/>
<feature type="region of interest" description="Disordered" evidence="1">
    <location>
        <begin position="591"/>
        <end position="612"/>
    </location>
</feature>
<protein>
    <submittedName>
        <fullName evidence="2">Uncharacterized protein</fullName>
    </submittedName>
</protein>
<dbReference type="Proteomes" id="UP001281761">
    <property type="component" value="Unassembled WGS sequence"/>
</dbReference>
<accession>A0ABQ9X4H1</accession>
<feature type="compositionally biased region" description="Polar residues" evidence="1">
    <location>
        <begin position="129"/>
        <end position="147"/>
    </location>
</feature>
<gene>
    <name evidence="2" type="ORF">BLNAU_18503</name>
</gene>
<feature type="region of interest" description="Disordered" evidence="1">
    <location>
        <begin position="463"/>
        <end position="493"/>
    </location>
</feature>
<sequence length="703" mass="80294">MSVPLAPRRQRKEALKPLRRPPPLESPTSVEKYHFPHTPSGVDISLSQTRFHPRSHTSLGEHENLRLSVIQQSLVTPTSVSAQTPKTPQFLPPLVPSHHEKHLDALSQDVSGLLEDVTSILYYRTSQQTQVPSQKNQRAAPLRNSTAGFGDTTKLLQPFIDPRNLDLEELKMQLERRKMERKKNKRKSTPETPDKPDSRTELRRIDWMLRDSNQITQVDRTEVEQYLMAPTDISHLVNGAKERAMNSPPKYRSNSSMGRFSLPPRSPPKYGTASPPTFVRARRSPERRKQQRTSADNTANTVRTVAMVKKSRTIIERFIVVLKTVSYFAILMDGMTESRAKRSIERRIQQKHAELDEQKYVEQMRKMRRKQTLAVPYIIRFLGPLPLRREVALRKSSHSLVSSFLITSRASMLLVLRGKLFLERVSIAQRFLKLFYRATRSRLALADLMWLQVEHDLTRATSFTSSQLPPLPDVRPHLHPSLPTSEDGKQPSVLDRFDVHTISPNRTRILAEQNNIMVAFKEMIEGKSKSVPLSSPIALRSPKPKPFAQTPATSGISSSNQSQKNTKRQKGHTTNFLPASLLLSMSTLPTAKQTPSNAIRHQSERIKGPSSQVPKNIRETILLRTIRLARQIFVRSHFPAAHERLGLRLDEYNMMREESRTLMGQVVVRKPFLRPTLPLTRMLRLVMLELVLEGMKMTVEQAG</sequence>
<feature type="region of interest" description="Disordered" evidence="1">
    <location>
        <begin position="238"/>
        <end position="298"/>
    </location>
</feature>
<name>A0ABQ9X4H1_9EUKA</name>
<feature type="region of interest" description="Disordered" evidence="1">
    <location>
        <begin position="533"/>
        <end position="572"/>
    </location>
</feature>
<feature type="compositionally biased region" description="Polar residues" evidence="1">
    <location>
        <begin position="591"/>
        <end position="600"/>
    </location>
</feature>
<feature type="region of interest" description="Disordered" evidence="1">
    <location>
        <begin position="129"/>
        <end position="154"/>
    </location>
</feature>
<feature type="compositionally biased region" description="Basic and acidic residues" evidence="1">
    <location>
        <begin position="188"/>
        <end position="203"/>
    </location>
</feature>
<evidence type="ECO:0000313" key="2">
    <source>
        <dbReference type="EMBL" id="KAK2946590.1"/>
    </source>
</evidence>
<keyword evidence="3" id="KW-1185">Reference proteome</keyword>
<feature type="region of interest" description="Disordered" evidence="1">
    <location>
        <begin position="177"/>
        <end position="203"/>
    </location>
</feature>
<evidence type="ECO:0000256" key="1">
    <source>
        <dbReference type="SAM" id="MobiDB-lite"/>
    </source>
</evidence>
<comment type="caution">
    <text evidence="2">The sequence shown here is derived from an EMBL/GenBank/DDBJ whole genome shotgun (WGS) entry which is preliminary data.</text>
</comment>
<evidence type="ECO:0000313" key="3">
    <source>
        <dbReference type="Proteomes" id="UP001281761"/>
    </source>
</evidence>
<dbReference type="EMBL" id="JARBJD010000224">
    <property type="protein sequence ID" value="KAK2946590.1"/>
    <property type="molecule type" value="Genomic_DNA"/>
</dbReference>
<organism evidence="2 3">
    <name type="scientific">Blattamonas nauphoetae</name>
    <dbReference type="NCBI Taxonomy" id="2049346"/>
    <lineage>
        <taxon>Eukaryota</taxon>
        <taxon>Metamonada</taxon>
        <taxon>Preaxostyla</taxon>
        <taxon>Oxymonadida</taxon>
        <taxon>Blattamonas</taxon>
    </lineage>
</organism>
<reference evidence="2 3" key="1">
    <citation type="journal article" date="2022" name="bioRxiv">
        <title>Genomics of Preaxostyla Flagellates Illuminates Evolutionary Transitions and the Path Towards Mitochondrial Loss.</title>
        <authorList>
            <person name="Novak L.V.F."/>
            <person name="Treitli S.C."/>
            <person name="Pyrih J."/>
            <person name="Halakuc P."/>
            <person name="Pipaliya S.V."/>
            <person name="Vacek V."/>
            <person name="Brzon O."/>
            <person name="Soukal P."/>
            <person name="Eme L."/>
            <person name="Dacks J.B."/>
            <person name="Karnkowska A."/>
            <person name="Elias M."/>
            <person name="Hampl V."/>
        </authorList>
    </citation>
    <scope>NUCLEOTIDE SEQUENCE [LARGE SCALE GENOMIC DNA]</scope>
    <source>
        <strain evidence="2">NAU3</strain>
        <tissue evidence="2">Gut</tissue>
    </source>
</reference>
<feature type="compositionally biased region" description="Polar residues" evidence="1">
    <location>
        <begin position="550"/>
        <end position="564"/>
    </location>
</feature>
<feature type="region of interest" description="Disordered" evidence="1">
    <location>
        <begin position="1"/>
        <end position="32"/>
    </location>
</feature>